<sequence length="423" mass="47552">MRIFSKKQKYRARQVFIPGGQPTFTYNPRKNLKLEGSLEEAKDFLCKLVMMTGSTKSGKTVLTNKIFPKTETIWFDGGSFSSEQDFWLDIVGQLNVFVDKTKTQSKDSTTQGGIKGGAESQLLLFKLKGEASASLASKNSKASAVSRKGNPKTIALQALRESKRPLIIDDFHYLPREQQGQLVRAVKSLIFDGLPVIFIAIPHRRLDAVKVEREMTGRIETIAVPPWKVEELIEIPAAGFPILNIDLSDSIIRKLASEAIGSPHLMQEFCREICNIHNVKETLEDKIAINSIDEKTLFKSVAEYTGKVIFDKLSKGPRQRADRVQRQLSNGSTTDIYGLVLHALSQIRPGLETIEYETLRNAIRDVSSLAQPQAHEVTRVLDKMSEIAASDESSTPVIDWDKEERVLHITDPFFAFYLRWGIE</sequence>
<dbReference type="OrthoDB" id="2531964at2"/>
<dbReference type="InterPro" id="IPR027417">
    <property type="entry name" value="P-loop_NTPase"/>
</dbReference>
<organism evidence="1 2">
    <name type="scientific">Aggregatimonas sangjinii</name>
    <dbReference type="NCBI Taxonomy" id="2583587"/>
    <lineage>
        <taxon>Bacteria</taxon>
        <taxon>Pseudomonadati</taxon>
        <taxon>Bacteroidota</taxon>
        <taxon>Flavobacteriia</taxon>
        <taxon>Flavobacteriales</taxon>
        <taxon>Flavobacteriaceae</taxon>
        <taxon>Aggregatimonas</taxon>
    </lineage>
</organism>
<proteinExistence type="predicted"/>
<protein>
    <submittedName>
        <fullName evidence="1">Uncharacterized protein</fullName>
    </submittedName>
</protein>
<dbReference type="RefSeq" id="WP_138852249.1">
    <property type="nucleotide sequence ID" value="NZ_CP040710.1"/>
</dbReference>
<keyword evidence="2" id="KW-1185">Reference proteome</keyword>
<dbReference type="AlphaFoldDB" id="A0A5B7SSS1"/>
<gene>
    <name evidence="1" type="ORF">FGM00_07220</name>
</gene>
<dbReference type="Proteomes" id="UP000310017">
    <property type="component" value="Chromosome"/>
</dbReference>
<name>A0A5B7SSS1_9FLAO</name>
<dbReference type="KEGG" id="asag:FGM00_07220"/>
<dbReference type="SUPFAM" id="SSF52540">
    <property type="entry name" value="P-loop containing nucleoside triphosphate hydrolases"/>
    <property type="match status" value="1"/>
</dbReference>
<reference evidence="1 2" key="1">
    <citation type="submission" date="2019-05" db="EMBL/GenBank/DDBJ databases">
        <title>Genome sequencing of F202Z8.</title>
        <authorList>
            <person name="Kwon Y.M."/>
        </authorList>
    </citation>
    <scope>NUCLEOTIDE SEQUENCE [LARGE SCALE GENOMIC DNA]</scope>
    <source>
        <strain evidence="1 2">F202Z8</strain>
    </source>
</reference>
<evidence type="ECO:0000313" key="1">
    <source>
        <dbReference type="EMBL" id="QCW99899.1"/>
    </source>
</evidence>
<evidence type="ECO:0000313" key="2">
    <source>
        <dbReference type="Proteomes" id="UP000310017"/>
    </source>
</evidence>
<accession>A0A5B7SSS1</accession>
<dbReference type="EMBL" id="CP040710">
    <property type="protein sequence ID" value="QCW99899.1"/>
    <property type="molecule type" value="Genomic_DNA"/>
</dbReference>